<accession>A0A813IE46</accession>
<dbReference type="GO" id="GO:0005248">
    <property type="term" value="F:voltage-gated sodium channel activity"/>
    <property type="evidence" value="ECO:0007669"/>
    <property type="project" value="TreeGrafter"/>
</dbReference>
<dbReference type="GO" id="GO:0001518">
    <property type="term" value="C:voltage-gated sodium channel complex"/>
    <property type="evidence" value="ECO:0007669"/>
    <property type="project" value="TreeGrafter"/>
</dbReference>
<gene>
    <name evidence="9" type="ORF">PGLA2088_LOCUS6693</name>
</gene>
<evidence type="ECO:0000313" key="9">
    <source>
        <dbReference type="EMBL" id="CAE8648587.1"/>
    </source>
</evidence>
<evidence type="ECO:0000256" key="2">
    <source>
        <dbReference type="ARBA" id="ARBA00022692"/>
    </source>
</evidence>
<dbReference type="Gene3D" id="1.20.120.350">
    <property type="entry name" value="Voltage-gated potassium channels. Chain C"/>
    <property type="match status" value="1"/>
</dbReference>
<proteinExistence type="predicted"/>
<feature type="transmembrane region" description="Helical" evidence="7">
    <location>
        <begin position="217"/>
        <end position="242"/>
    </location>
</feature>
<organism evidence="9 10">
    <name type="scientific">Polarella glacialis</name>
    <name type="common">Dinoflagellate</name>
    <dbReference type="NCBI Taxonomy" id="89957"/>
    <lineage>
        <taxon>Eukaryota</taxon>
        <taxon>Sar</taxon>
        <taxon>Alveolata</taxon>
        <taxon>Dinophyceae</taxon>
        <taxon>Suessiales</taxon>
        <taxon>Suessiaceae</taxon>
        <taxon>Polarella</taxon>
    </lineage>
</organism>
<feature type="transmembrane region" description="Helical" evidence="7">
    <location>
        <begin position="176"/>
        <end position="196"/>
    </location>
</feature>
<comment type="subcellular location">
    <subcellularLocation>
        <location evidence="1">Membrane</location>
        <topology evidence="1">Multi-pass membrane protein</topology>
    </subcellularLocation>
</comment>
<dbReference type="InterPro" id="IPR043203">
    <property type="entry name" value="VGCC_Ca_Na"/>
</dbReference>
<keyword evidence="3" id="KW-0106">Calcium</keyword>
<dbReference type="EMBL" id="CAJNNW010006742">
    <property type="protein sequence ID" value="CAE8648587.1"/>
    <property type="molecule type" value="Genomic_DNA"/>
</dbReference>
<feature type="compositionally biased region" description="Low complexity" evidence="6">
    <location>
        <begin position="595"/>
        <end position="614"/>
    </location>
</feature>
<keyword evidence="5 7" id="KW-0472">Membrane</keyword>
<dbReference type="InterPro" id="IPR011992">
    <property type="entry name" value="EF-hand-dom_pair"/>
</dbReference>
<evidence type="ECO:0000256" key="5">
    <source>
        <dbReference type="ARBA" id="ARBA00023136"/>
    </source>
</evidence>
<feature type="domain" description="EF-hand" evidence="8">
    <location>
        <begin position="380"/>
        <end position="415"/>
    </location>
</feature>
<dbReference type="AlphaFoldDB" id="A0A813IE46"/>
<feature type="compositionally biased region" description="Acidic residues" evidence="6">
    <location>
        <begin position="503"/>
        <end position="514"/>
    </location>
</feature>
<dbReference type="Pfam" id="PF00520">
    <property type="entry name" value="Ion_trans"/>
    <property type="match status" value="1"/>
</dbReference>
<evidence type="ECO:0000259" key="8">
    <source>
        <dbReference type="PROSITE" id="PS50222"/>
    </source>
</evidence>
<dbReference type="CDD" id="cd00051">
    <property type="entry name" value="EFh"/>
    <property type="match status" value="1"/>
</dbReference>
<evidence type="ECO:0000256" key="4">
    <source>
        <dbReference type="ARBA" id="ARBA00022989"/>
    </source>
</evidence>
<evidence type="ECO:0000256" key="1">
    <source>
        <dbReference type="ARBA" id="ARBA00004141"/>
    </source>
</evidence>
<dbReference type="Gene3D" id="1.10.287.70">
    <property type="match status" value="1"/>
</dbReference>
<feature type="region of interest" description="Disordered" evidence="6">
    <location>
        <begin position="495"/>
        <end position="526"/>
    </location>
</feature>
<dbReference type="InterPro" id="IPR005821">
    <property type="entry name" value="Ion_trans_dom"/>
</dbReference>
<name>A0A813IE46_POLGL</name>
<dbReference type="SUPFAM" id="SSF81324">
    <property type="entry name" value="Voltage-gated potassium channels"/>
    <property type="match status" value="1"/>
</dbReference>
<dbReference type="InterPro" id="IPR002048">
    <property type="entry name" value="EF_hand_dom"/>
</dbReference>
<evidence type="ECO:0000256" key="3">
    <source>
        <dbReference type="ARBA" id="ARBA00022837"/>
    </source>
</evidence>
<reference evidence="9" key="1">
    <citation type="submission" date="2021-02" db="EMBL/GenBank/DDBJ databases">
        <authorList>
            <person name="Dougan E. K."/>
            <person name="Rhodes N."/>
            <person name="Thang M."/>
            <person name="Chan C."/>
        </authorList>
    </citation>
    <scope>NUCLEOTIDE SEQUENCE</scope>
</reference>
<evidence type="ECO:0000313" key="10">
    <source>
        <dbReference type="Proteomes" id="UP000626109"/>
    </source>
</evidence>
<keyword evidence="2 7" id="KW-0812">Transmembrane</keyword>
<dbReference type="PROSITE" id="PS50222">
    <property type="entry name" value="EF_HAND_2"/>
    <property type="match status" value="1"/>
</dbReference>
<feature type="compositionally biased region" description="Polar residues" evidence="6">
    <location>
        <begin position="584"/>
        <end position="593"/>
    </location>
</feature>
<dbReference type="InterPro" id="IPR027359">
    <property type="entry name" value="Volt_channel_dom_sf"/>
</dbReference>
<feature type="transmembrane region" description="Helical" evidence="7">
    <location>
        <begin position="306"/>
        <end position="331"/>
    </location>
</feature>
<keyword evidence="4 7" id="KW-1133">Transmembrane helix</keyword>
<dbReference type="GO" id="GO:0005509">
    <property type="term" value="F:calcium ion binding"/>
    <property type="evidence" value="ECO:0007669"/>
    <property type="project" value="InterPro"/>
</dbReference>
<dbReference type="PANTHER" id="PTHR10037:SF62">
    <property type="entry name" value="SODIUM CHANNEL PROTEIN 60E"/>
    <property type="match status" value="1"/>
</dbReference>
<feature type="compositionally biased region" description="Basic and acidic residues" evidence="6">
    <location>
        <begin position="666"/>
        <end position="682"/>
    </location>
</feature>
<sequence>MNADWRRNVSNGAVSNASYPSASYSEADRELSNGLESCQSASKTSNVQGLASVERSSKSASLDNVCHVSSLEISHPVIGRVEIARRMVAKCFRHDSFDLSLGLIICLDVIFNVSDIDARAVGRSPPMWADIGAKTCLAAYMVELLLNIFVSGWALFRNPWSVVDSCIIFSGMLEVILTAGGISAKEFALLRLFRLLRILRLMKLCRHHRWLTELKTLVMMMASCVRTLFWSFLFCFIVMSAWSMAAVELINPVVQQMAADGAFGDCRTCRSALTSVMRANLTMFQTIIAGDSWGDLAVPVIEAHPWTAIIFIGSLLTLVFGVLNLIVAVVIDTYAERRQKDVINLAQELDAEAADDRRFLHRIFDQIDEDGSGRLRVMDIDEQDLLQMFEMIDGDGSGSVDPEEFITALNRWAKHSKTAARFAKHQLMRSIVQHAELHQQVMSKLDSLEKRLNTEALDVLVTVDGDETTDTFNNREEKLITVVADESPLAEEFQVRGSGELAEGQEVEGSESEEPATPGGIGRSRSFKKAAELTLKKTMPKSLGSSGSFEKMSLRQSVADLAIGCQAVGAAPLNRAVPPLLGSRSRQSTSAVCVNSESSTNSSSNNDNNNDDNNINIKEKQLCVQEDSSLDGPEQPHIALRYIPFTWLTVVAENNELTSVKQQQKQHKEPSDNQRSAAKSEF</sequence>
<feature type="region of interest" description="Disordered" evidence="6">
    <location>
        <begin position="658"/>
        <end position="682"/>
    </location>
</feature>
<dbReference type="Proteomes" id="UP000626109">
    <property type="component" value="Unassembled WGS sequence"/>
</dbReference>
<evidence type="ECO:0000256" key="6">
    <source>
        <dbReference type="SAM" id="MobiDB-lite"/>
    </source>
</evidence>
<dbReference type="InterPro" id="IPR018247">
    <property type="entry name" value="EF_Hand_1_Ca_BS"/>
</dbReference>
<dbReference type="Pfam" id="PF13202">
    <property type="entry name" value="EF-hand_5"/>
    <property type="match status" value="1"/>
</dbReference>
<feature type="transmembrane region" description="Helical" evidence="7">
    <location>
        <begin position="137"/>
        <end position="156"/>
    </location>
</feature>
<comment type="caution">
    <text evidence="9">The sequence shown here is derived from an EMBL/GenBank/DDBJ whole genome shotgun (WGS) entry which is preliminary data.</text>
</comment>
<dbReference type="PANTHER" id="PTHR10037">
    <property type="entry name" value="VOLTAGE-GATED CATION CHANNEL CALCIUM AND SODIUM"/>
    <property type="match status" value="1"/>
</dbReference>
<dbReference type="SMART" id="SM00054">
    <property type="entry name" value="EFh"/>
    <property type="match status" value="1"/>
</dbReference>
<evidence type="ECO:0000256" key="7">
    <source>
        <dbReference type="SAM" id="Phobius"/>
    </source>
</evidence>
<dbReference type="Gene3D" id="1.10.238.10">
    <property type="entry name" value="EF-hand"/>
    <property type="match status" value="1"/>
</dbReference>
<dbReference type="SUPFAM" id="SSF47473">
    <property type="entry name" value="EF-hand"/>
    <property type="match status" value="1"/>
</dbReference>
<dbReference type="PROSITE" id="PS00018">
    <property type="entry name" value="EF_HAND_1"/>
    <property type="match status" value="1"/>
</dbReference>
<protein>
    <recommendedName>
        <fullName evidence="8">EF-hand domain-containing protein</fullName>
    </recommendedName>
</protein>
<feature type="region of interest" description="Disordered" evidence="6">
    <location>
        <begin position="579"/>
        <end position="614"/>
    </location>
</feature>